<proteinExistence type="predicted"/>
<dbReference type="RefSeq" id="WP_075150963.1">
    <property type="nucleotide sequence ID" value="NZ_CP018820.1"/>
</dbReference>
<evidence type="ECO:0000313" key="3">
    <source>
        <dbReference type="Proteomes" id="UP000185161"/>
    </source>
</evidence>
<sequence>MVTVRGKAEVQRYFRSVPDAIVKKVLPAAARAGGNVIAEEARDRVTSDEVRDAIVVRVRARDGRIVVKISVRLGWALSLGTWLEYGTSGHFITVDERQRQGMSVGRINALQRADSLVIGGRFVGRTVWHPGAQPHPFLRPAIDLKGGDAVRAMQGAITTRLKRHGLGSPSETEVEGQ</sequence>
<dbReference type="InterPro" id="IPR010064">
    <property type="entry name" value="HK97-gp10_tail"/>
</dbReference>
<dbReference type="GeneID" id="44132043"/>
<reference evidence="1" key="1">
    <citation type="submission" date="2016-12" db="EMBL/GenBank/DDBJ databases">
        <title>Whole genome sequencing of Sphingomonas koreensis.</title>
        <authorList>
            <person name="Conlan S."/>
            <person name="Thomas P.J."/>
            <person name="Mullikin J."/>
            <person name="Palmore T.N."/>
            <person name="Frank K.M."/>
            <person name="Segre J.A."/>
        </authorList>
    </citation>
    <scope>NUCLEOTIDE SEQUENCE</scope>
    <source>
        <strain evidence="1">ABOJV</strain>
    </source>
</reference>
<evidence type="ECO:0000313" key="2">
    <source>
        <dbReference type="EMBL" id="RSV07976.1"/>
    </source>
</evidence>
<organism evidence="1 3">
    <name type="scientific">Sphingomonas koreensis</name>
    <dbReference type="NCBI Taxonomy" id="93064"/>
    <lineage>
        <taxon>Bacteria</taxon>
        <taxon>Pseudomonadati</taxon>
        <taxon>Pseudomonadota</taxon>
        <taxon>Alphaproteobacteria</taxon>
        <taxon>Sphingomonadales</taxon>
        <taxon>Sphingomonadaceae</taxon>
        <taxon>Sphingomonas</taxon>
    </lineage>
</organism>
<dbReference type="Proteomes" id="UP000286681">
    <property type="component" value="Unassembled WGS sequence"/>
</dbReference>
<reference evidence="2 4" key="3">
    <citation type="submission" date="2018-07" db="EMBL/GenBank/DDBJ databases">
        <title>Genomic and Epidemiologic Investigation of an Indolent Hospital Outbreak.</title>
        <authorList>
            <person name="Johnson R.C."/>
            <person name="Deming C."/>
            <person name="Conlan S."/>
            <person name="Zellmer C.J."/>
            <person name="Michelin A.V."/>
            <person name="Lee-Lin S."/>
            <person name="Thomas P.J."/>
            <person name="Park M."/>
            <person name="Weingarten R.A."/>
            <person name="Less J."/>
            <person name="Dekker J.P."/>
            <person name="Frank K.M."/>
            <person name="Musser K.A."/>
            <person name="Mcquiston J.R."/>
            <person name="Henderson D.K."/>
            <person name="Lau A.F."/>
            <person name="Palmore T.N."/>
            <person name="Segre J.A."/>
        </authorList>
    </citation>
    <scope>NUCLEOTIDE SEQUENCE [LARGE SCALE GENOMIC DNA]</scope>
    <source>
        <strain evidence="2 4">SK-NIH.Env10_0317</strain>
    </source>
</reference>
<dbReference type="EMBL" id="QQWO01000001">
    <property type="protein sequence ID" value="RSV07976.1"/>
    <property type="molecule type" value="Genomic_DNA"/>
</dbReference>
<dbReference type="OrthoDB" id="7566406at2"/>
<evidence type="ECO:0000313" key="4">
    <source>
        <dbReference type="Proteomes" id="UP000286681"/>
    </source>
</evidence>
<name>A0A1L6J7R5_9SPHN</name>
<protein>
    <submittedName>
        <fullName evidence="2">HK97 gp10 family phage protein</fullName>
    </submittedName>
</protein>
<dbReference type="Proteomes" id="UP000185161">
    <property type="component" value="Chromosome"/>
</dbReference>
<gene>
    <name evidence="1" type="ORF">BRX40_05665</name>
    <name evidence="2" type="ORF">CA257_00345</name>
</gene>
<dbReference type="Pfam" id="PF04883">
    <property type="entry name" value="HK97-gp10_like"/>
    <property type="match status" value="1"/>
</dbReference>
<accession>A0A1L6J7R5</accession>
<evidence type="ECO:0000313" key="1">
    <source>
        <dbReference type="EMBL" id="APR51992.1"/>
    </source>
</evidence>
<dbReference type="EMBL" id="CP018820">
    <property type="protein sequence ID" value="APR51992.1"/>
    <property type="molecule type" value="Genomic_DNA"/>
</dbReference>
<keyword evidence="3" id="KW-1185">Reference proteome</keyword>
<dbReference type="AlphaFoldDB" id="A0A1L6J7R5"/>
<dbReference type="KEGG" id="skr:BRX40_05665"/>
<reference evidence="3" key="2">
    <citation type="submission" date="2016-12" db="EMBL/GenBank/DDBJ databases">
        <title>Whole genome sequencing of Sphingomonas sp. ABOJV.</title>
        <authorList>
            <person name="Conlan S."/>
            <person name="Thomas P.J."/>
            <person name="Mullikin J."/>
            <person name="Palmore T.N."/>
            <person name="Frank K.M."/>
            <person name="Segre J.A."/>
        </authorList>
    </citation>
    <scope>NUCLEOTIDE SEQUENCE [LARGE SCALE GENOMIC DNA]</scope>
    <source>
        <strain evidence="3">ABOJV</strain>
    </source>
</reference>
<dbReference type="STRING" id="93064.BRX40_05665"/>